<dbReference type="InterPro" id="IPR004330">
    <property type="entry name" value="FAR1_DNA_bnd_dom"/>
</dbReference>
<dbReference type="PANTHER" id="PTHR47718:SF13">
    <property type="entry name" value="OS09G0290500 PROTEIN"/>
    <property type="match status" value="1"/>
</dbReference>
<evidence type="ECO:0000313" key="3">
    <source>
        <dbReference type="Proteomes" id="UP000813463"/>
    </source>
</evidence>
<evidence type="ECO:0000313" key="4">
    <source>
        <dbReference type="RefSeq" id="XP_056698407.1"/>
    </source>
</evidence>
<accession>A0ABM3RS05</accession>
<feature type="domain" description="FAR1" evidence="1">
    <location>
        <begin position="186"/>
        <end position="285"/>
    </location>
</feature>
<dbReference type="GeneID" id="130472024"/>
<gene>
    <name evidence="4" type="primary">LOC130472024</name>
</gene>
<dbReference type="PANTHER" id="PTHR47718">
    <property type="entry name" value="OS01G0519700 PROTEIN"/>
    <property type="match status" value="1"/>
</dbReference>
<evidence type="ECO:0000259" key="1">
    <source>
        <dbReference type="Pfam" id="PF03101"/>
    </source>
</evidence>
<name>A0ABM3RS05_SPIOL</name>
<dbReference type="Pfam" id="PF03101">
    <property type="entry name" value="FAR1"/>
    <property type="match status" value="1"/>
</dbReference>
<reference evidence="4" key="2">
    <citation type="submission" date="2025-08" db="UniProtKB">
        <authorList>
            <consortium name="RefSeq"/>
        </authorList>
    </citation>
    <scope>IDENTIFICATION</scope>
    <source>
        <tissue evidence="4">Leaf</tissue>
    </source>
</reference>
<dbReference type="InterPro" id="IPR018289">
    <property type="entry name" value="MULE_transposase_dom"/>
</dbReference>
<organism evidence="3 4">
    <name type="scientific">Spinacia oleracea</name>
    <name type="common">Spinach</name>
    <dbReference type="NCBI Taxonomy" id="3562"/>
    <lineage>
        <taxon>Eukaryota</taxon>
        <taxon>Viridiplantae</taxon>
        <taxon>Streptophyta</taxon>
        <taxon>Embryophyta</taxon>
        <taxon>Tracheophyta</taxon>
        <taxon>Spermatophyta</taxon>
        <taxon>Magnoliopsida</taxon>
        <taxon>eudicotyledons</taxon>
        <taxon>Gunneridae</taxon>
        <taxon>Pentapetalae</taxon>
        <taxon>Caryophyllales</taxon>
        <taxon>Chenopodiaceae</taxon>
        <taxon>Chenopodioideae</taxon>
        <taxon>Anserineae</taxon>
        <taxon>Spinacia</taxon>
    </lineage>
</organism>
<protein>
    <submittedName>
        <fullName evidence="4">Protein FAR1-RELATED SEQUENCE 8-like</fullName>
    </submittedName>
</protein>
<dbReference type="Proteomes" id="UP000813463">
    <property type="component" value="Chromosome 4"/>
</dbReference>
<sequence>MNDPYWPEYSILPARRRLEMVDEGDEIVGGGYDGDGGYDGGGGARVFEEYCDDHHDDNAECNVFRDDDNGDDKCNELETGYDDDNGDDEFAVNEEDDECNEFPVNEEDDECNELETGYDYDNEDCNGDEIVGLVKGDYIYHETVEPYQTLKKKIVKTVFGDEEEIAPPKINMRFSTYEEVHDYIFRYARQKGFGICRTASSSKRASKGSDIKVRRCGIWICECAGKPAPSKQYKDRSKLPKQIQSATAKARRSKKVGCPVEMYASVDEKGDWIIRRVMLDHQNHEPTPRKSRDVPVYRKRNLIEREKHLVRFIKNSSKAGISNSDIIKILAEDRDEEENLPCNSRDIQKMNREEVKLNLSGGDARAMVDYFNKLTTDNQNFFHMERYVEGGGLQDIVWVDARSRAAYEEFGDVVVFDATRYSLVNALLSRETAETYTWLFTTWLNCMSGKAPSAILTDQDAAMRRALKETMKGTTHRWCLWHILQKFPKYLNKHERYEDLKADLENVIYDSSDPVTYEKSWNDVIVHYGVKENDKYNDKYKWLEVMYNERHMWISAYTKDVFWAGMRTTQRSESYNHFSKGYVDRNTYLYQFVRSYLKAMAKKAMDEDKADRSDQRFVRQLATTFHVETLFRRIYTDSAYWLVQEEVRKICYTASEVSRIITCDTGTTIEYIFEDRKWIKPKNSRAAEIPT</sequence>
<evidence type="ECO:0000259" key="2">
    <source>
        <dbReference type="Pfam" id="PF10551"/>
    </source>
</evidence>
<reference evidence="3" key="1">
    <citation type="journal article" date="2021" name="Nat. Commun.">
        <title>Genomic analyses provide insights into spinach domestication and the genetic basis of agronomic traits.</title>
        <authorList>
            <person name="Cai X."/>
            <person name="Sun X."/>
            <person name="Xu C."/>
            <person name="Sun H."/>
            <person name="Wang X."/>
            <person name="Ge C."/>
            <person name="Zhang Z."/>
            <person name="Wang Q."/>
            <person name="Fei Z."/>
            <person name="Jiao C."/>
            <person name="Wang Q."/>
        </authorList>
    </citation>
    <scope>NUCLEOTIDE SEQUENCE [LARGE SCALE GENOMIC DNA]</scope>
    <source>
        <strain evidence="3">cv. Varoflay</strain>
    </source>
</reference>
<dbReference type="RefSeq" id="XP_056698407.1">
    <property type="nucleotide sequence ID" value="XM_056842429.1"/>
</dbReference>
<dbReference type="Pfam" id="PF10551">
    <property type="entry name" value="MULE"/>
    <property type="match status" value="1"/>
</dbReference>
<keyword evidence="3" id="KW-1185">Reference proteome</keyword>
<proteinExistence type="predicted"/>
<feature type="domain" description="MULE transposase" evidence="2">
    <location>
        <begin position="420"/>
        <end position="486"/>
    </location>
</feature>